<name>E6MDU2_9FIRM</name>
<dbReference type="NCBIfam" id="TIGR00797">
    <property type="entry name" value="matE"/>
    <property type="match status" value="1"/>
</dbReference>
<feature type="transmembrane region" description="Helical" evidence="7">
    <location>
        <begin position="388"/>
        <end position="407"/>
    </location>
</feature>
<dbReference type="Proteomes" id="UP000004754">
    <property type="component" value="Unassembled WGS sequence"/>
</dbReference>
<feature type="transmembrane region" description="Helical" evidence="7">
    <location>
        <begin position="413"/>
        <end position="435"/>
    </location>
</feature>
<keyword evidence="3" id="KW-1003">Cell membrane</keyword>
<reference evidence="8 9" key="1">
    <citation type="submission" date="2010-12" db="EMBL/GenBank/DDBJ databases">
        <authorList>
            <person name="Muzny D."/>
            <person name="Qin X."/>
            <person name="Deng J."/>
            <person name="Jiang H."/>
            <person name="Liu Y."/>
            <person name="Qu J."/>
            <person name="Song X.-Z."/>
            <person name="Zhang L."/>
            <person name="Thornton R."/>
            <person name="Coyle M."/>
            <person name="Francisco L."/>
            <person name="Jackson L."/>
            <person name="Javaid M."/>
            <person name="Korchina V."/>
            <person name="Kovar C."/>
            <person name="Mata R."/>
            <person name="Mathew T."/>
            <person name="Ngo R."/>
            <person name="Nguyen L."/>
            <person name="Nguyen N."/>
            <person name="Okwuonu G."/>
            <person name="Ongeri F."/>
            <person name="Pham C."/>
            <person name="Simmons D."/>
            <person name="Wilczek-Boney K."/>
            <person name="Hale W."/>
            <person name="Jakkamsetti A."/>
            <person name="Pham P."/>
            <person name="Ruth R."/>
            <person name="San Lucas F."/>
            <person name="Warren J."/>
            <person name="Zhang J."/>
            <person name="Zhao Z."/>
            <person name="Zhou C."/>
            <person name="Zhu D."/>
            <person name="Lee S."/>
            <person name="Bess C."/>
            <person name="Blankenburg K."/>
            <person name="Forbes L."/>
            <person name="Fu Q."/>
            <person name="Gubbala S."/>
            <person name="Hirani K."/>
            <person name="Jayaseelan J.C."/>
            <person name="Lara F."/>
            <person name="Munidasa M."/>
            <person name="Palculict T."/>
            <person name="Patil S."/>
            <person name="Pu L.-L."/>
            <person name="Saada N."/>
            <person name="Tang L."/>
            <person name="Weissenberger G."/>
            <person name="Zhu Y."/>
            <person name="Hemphill L."/>
            <person name="Shang Y."/>
            <person name="Youmans B."/>
            <person name="Ayvaz T."/>
            <person name="Ross M."/>
            <person name="Santibanez J."/>
            <person name="Aqrawi P."/>
            <person name="Gross S."/>
            <person name="Joshi V."/>
            <person name="Fowler G."/>
            <person name="Nazareth L."/>
            <person name="Reid J."/>
            <person name="Worley K."/>
            <person name="Petrosino J."/>
            <person name="Highlander S."/>
            <person name="Gibbs R."/>
        </authorList>
    </citation>
    <scope>NUCLEOTIDE SEQUENCE [LARGE SCALE GENOMIC DNA]</scope>
    <source>
        <strain evidence="8 9">ATCC 23263</strain>
    </source>
</reference>
<feature type="transmembrane region" description="Helical" evidence="7">
    <location>
        <begin position="131"/>
        <end position="151"/>
    </location>
</feature>
<evidence type="ECO:0000256" key="6">
    <source>
        <dbReference type="ARBA" id="ARBA00023136"/>
    </source>
</evidence>
<evidence type="ECO:0000313" key="9">
    <source>
        <dbReference type="Proteomes" id="UP000004754"/>
    </source>
</evidence>
<comment type="subcellular location">
    <subcellularLocation>
        <location evidence="1">Cell membrane</location>
        <topology evidence="1">Multi-pass membrane protein</topology>
    </subcellularLocation>
</comment>
<evidence type="ECO:0000313" key="8">
    <source>
        <dbReference type="EMBL" id="EFV02701.1"/>
    </source>
</evidence>
<evidence type="ECO:0000256" key="2">
    <source>
        <dbReference type="ARBA" id="ARBA00022448"/>
    </source>
</evidence>
<dbReference type="OrthoDB" id="9776324at2"/>
<dbReference type="CDD" id="cd13138">
    <property type="entry name" value="MATE_yoeA_like"/>
    <property type="match status" value="1"/>
</dbReference>
<sequence length="454" mass="48533">MPTDMTRGPIFPMLMRFMLPLLIGDIFQRLYNMADTIIVGRTLGENALAAVGATGGFMYLVTGFAIGITAGFTVLTAQRYGAKDAGGVHASVSGGILLGLGLTALLTALFLPMVPAVLTWMNTPAAIFPDALAYMRIICAGTVCTVFYNLFSAYLRAVGNSRAPLFFLIFSACLNVGLDLLFIIRFGMGVAGAARATVLAQGISALLCALYIWRRVPGLIPQKGEWRPRKAVLRFELKMGLPMALQYAITDSGIMIQQAAINLFGATAVAAFTAASKIQSLLMQGMIAMGQTMATYCGQNRGAGRFDRIKAGVRLAVIVEVIYSVIAMGLMVFPLRALMGLFFSGGADLPAMIPWASAYARICITCYVPLAMIFIFRSGMEGCGYAMLPLACGLTELFARGLTAAAGMRLHSFAVAAACDPAAWLAAGIVSALMFRWMFADMRRKAEPVRQSIS</sequence>
<evidence type="ECO:0000256" key="5">
    <source>
        <dbReference type="ARBA" id="ARBA00022989"/>
    </source>
</evidence>
<accession>E6MDU2</accession>
<feature type="transmembrane region" description="Helical" evidence="7">
    <location>
        <begin position="190"/>
        <end position="213"/>
    </location>
</feature>
<keyword evidence="4 7" id="KW-0812">Transmembrane</keyword>
<evidence type="ECO:0000256" key="7">
    <source>
        <dbReference type="SAM" id="Phobius"/>
    </source>
</evidence>
<organism evidence="8 9">
    <name type="scientific">Pseudoramibacter alactolyticus ATCC 23263</name>
    <dbReference type="NCBI Taxonomy" id="887929"/>
    <lineage>
        <taxon>Bacteria</taxon>
        <taxon>Bacillati</taxon>
        <taxon>Bacillota</taxon>
        <taxon>Clostridia</taxon>
        <taxon>Eubacteriales</taxon>
        <taxon>Eubacteriaceae</taxon>
        <taxon>Pseudoramibacter</taxon>
    </lineage>
</organism>
<dbReference type="PIRSF" id="PIRSF006603">
    <property type="entry name" value="DinF"/>
    <property type="match status" value="1"/>
</dbReference>
<dbReference type="GO" id="GO:0042910">
    <property type="term" value="F:xenobiotic transmembrane transporter activity"/>
    <property type="evidence" value="ECO:0007669"/>
    <property type="project" value="InterPro"/>
</dbReference>
<dbReference type="RefSeq" id="WP_006597592.1">
    <property type="nucleotide sequence ID" value="NZ_GL622359.1"/>
</dbReference>
<dbReference type="STRING" id="887929.HMP0721_0175"/>
<dbReference type="AlphaFoldDB" id="E6MDU2"/>
<feature type="transmembrane region" description="Helical" evidence="7">
    <location>
        <begin position="358"/>
        <end position="376"/>
    </location>
</feature>
<feature type="transmembrane region" description="Helical" evidence="7">
    <location>
        <begin position="47"/>
        <end position="75"/>
    </location>
</feature>
<dbReference type="PANTHER" id="PTHR43549:SF3">
    <property type="entry name" value="MULTIDRUG RESISTANCE PROTEIN YPNP-RELATED"/>
    <property type="match status" value="1"/>
</dbReference>
<dbReference type="eggNOG" id="COG0534">
    <property type="taxonomic scope" value="Bacteria"/>
</dbReference>
<evidence type="ECO:0000256" key="3">
    <source>
        <dbReference type="ARBA" id="ARBA00022475"/>
    </source>
</evidence>
<feature type="transmembrane region" description="Helical" evidence="7">
    <location>
        <begin position="315"/>
        <end position="338"/>
    </location>
</feature>
<dbReference type="InterPro" id="IPR002528">
    <property type="entry name" value="MATE_fam"/>
</dbReference>
<dbReference type="Pfam" id="PF01554">
    <property type="entry name" value="MatE"/>
    <property type="match status" value="2"/>
</dbReference>
<dbReference type="EMBL" id="AEQN01000005">
    <property type="protein sequence ID" value="EFV02701.1"/>
    <property type="molecule type" value="Genomic_DNA"/>
</dbReference>
<dbReference type="InterPro" id="IPR052031">
    <property type="entry name" value="Membrane_Transporter-Flippase"/>
</dbReference>
<dbReference type="PANTHER" id="PTHR43549">
    <property type="entry name" value="MULTIDRUG RESISTANCE PROTEIN YPNP-RELATED"/>
    <property type="match status" value="1"/>
</dbReference>
<gene>
    <name evidence="8" type="ORF">HMP0721_0175</name>
</gene>
<dbReference type="HOGENOM" id="CLU_012893_5_0_9"/>
<dbReference type="GO" id="GO:0005886">
    <property type="term" value="C:plasma membrane"/>
    <property type="evidence" value="ECO:0007669"/>
    <property type="project" value="UniProtKB-SubCell"/>
</dbReference>
<evidence type="ECO:0000256" key="1">
    <source>
        <dbReference type="ARBA" id="ARBA00004651"/>
    </source>
</evidence>
<dbReference type="GO" id="GO:0015297">
    <property type="term" value="F:antiporter activity"/>
    <property type="evidence" value="ECO:0007669"/>
    <property type="project" value="InterPro"/>
</dbReference>
<proteinExistence type="predicted"/>
<keyword evidence="5 7" id="KW-1133">Transmembrane helix</keyword>
<keyword evidence="9" id="KW-1185">Reference proteome</keyword>
<dbReference type="InterPro" id="IPR048279">
    <property type="entry name" value="MdtK-like"/>
</dbReference>
<feature type="transmembrane region" description="Helical" evidence="7">
    <location>
        <begin position="87"/>
        <end position="111"/>
    </location>
</feature>
<protein>
    <submittedName>
        <fullName evidence="8">MATE efflux family protein</fullName>
    </submittedName>
</protein>
<comment type="caution">
    <text evidence="8">The sequence shown here is derived from an EMBL/GenBank/DDBJ whole genome shotgun (WGS) entry which is preliminary data.</text>
</comment>
<feature type="transmembrane region" description="Helical" evidence="7">
    <location>
        <begin position="163"/>
        <end position="184"/>
    </location>
</feature>
<keyword evidence="6 7" id="KW-0472">Membrane</keyword>
<evidence type="ECO:0000256" key="4">
    <source>
        <dbReference type="ARBA" id="ARBA00022692"/>
    </source>
</evidence>
<keyword evidence="2" id="KW-0813">Transport</keyword>